<dbReference type="EMBL" id="JBHUEQ010000027">
    <property type="protein sequence ID" value="MFD1747062.1"/>
    <property type="molecule type" value="Genomic_DNA"/>
</dbReference>
<name>A0ABW4M7R2_9HYPH</name>
<feature type="transmembrane region" description="Helical" evidence="1">
    <location>
        <begin position="104"/>
        <end position="125"/>
    </location>
</feature>
<organism evidence="2 3">
    <name type="scientific">Rhizobium helianthi</name>
    <dbReference type="NCBI Taxonomy" id="1132695"/>
    <lineage>
        <taxon>Bacteria</taxon>
        <taxon>Pseudomonadati</taxon>
        <taxon>Pseudomonadota</taxon>
        <taxon>Alphaproteobacteria</taxon>
        <taxon>Hyphomicrobiales</taxon>
        <taxon>Rhizobiaceae</taxon>
        <taxon>Rhizobium/Agrobacterium group</taxon>
        <taxon>Rhizobium</taxon>
    </lineage>
</organism>
<proteinExistence type="predicted"/>
<dbReference type="Pfam" id="PF10067">
    <property type="entry name" value="DUF2306"/>
    <property type="match status" value="1"/>
</dbReference>
<protein>
    <submittedName>
        <fullName evidence="2">DUF2306 domain-containing protein</fullName>
    </submittedName>
</protein>
<dbReference type="InterPro" id="IPR018750">
    <property type="entry name" value="DUF2306_membrane"/>
</dbReference>
<keyword evidence="1" id="KW-0472">Membrane</keyword>
<keyword evidence="3" id="KW-1185">Reference proteome</keyword>
<sequence>MTLEPLIQASAAVQFHVLTVVPAAVLGAYLLLSPKKGKPAHRLLGKIWLTLMVLTSFSSFFIHALDLWNGFSPIHLLSILTLAGCFGAYRAARLGNIRLHRWIVGYLYIGGIVIAGGFTLMPHRIMNRVLLSEPGDAIVLVSLLSGIVLVALACLTLRKRKARAGYITKADGMSQ</sequence>
<evidence type="ECO:0000313" key="2">
    <source>
        <dbReference type="EMBL" id="MFD1747062.1"/>
    </source>
</evidence>
<evidence type="ECO:0000313" key="3">
    <source>
        <dbReference type="Proteomes" id="UP001597322"/>
    </source>
</evidence>
<feature type="transmembrane region" description="Helical" evidence="1">
    <location>
        <begin position="43"/>
        <end position="62"/>
    </location>
</feature>
<feature type="transmembrane region" description="Helical" evidence="1">
    <location>
        <begin position="137"/>
        <end position="157"/>
    </location>
</feature>
<gene>
    <name evidence="2" type="ORF">ACFSE1_16430</name>
</gene>
<evidence type="ECO:0000256" key="1">
    <source>
        <dbReference type="SAM" id="Phobius"/>
    </source>
</evidence>
<dbReference type="RefSeq" id="WP_377403616.1">
    <property type="nucleotide sequence ID" value="NZ_JBHUEQ010000027.1"/>
</dbReference>
<reference evidence="3" key="1">
    <citation type="journal article" date="2019" name="Int. J. Syst. Evol. Microbiol.">
        <title>The Global Catalogue of Microorganisms (GCM) 10K type strain sequencing project: providing services to taxonomists for standard genome sequencing and annotation.</title>
        <authorList>
            <consortium name="The Broad Institute Genomics Platform"/>
            <consortium name="The Broad Institute Genome Sequencing Center for Infectious Disease"/>
            <person name="Wu L."/>
            <person name="Ma J."/>
        </authorList>
    </citation>
    <scope>NUCLEOTIDE SEQUENCE [LARGE SCALE GENOMIC DNA]</scope>
    <source>
        <strain evidence="3">CG52</strain>
    </source>
</reference>
<keyword evidence="1" id="KW-0812">Transmembrane</keyword>
<keyword evidence="1" id="KW-1133">Transmembrane helix</keyword>
<feature type="transmembrane region" description="Helical" evidence="1">
    <location>
        <begin position="6"/>
        <end position="31"/>
    </location>
</feature>
<feature type="transmembrane region" description="Helical" evidence="1">
    <location>
        <begin position="74"/>
        <end position="92"/>
    </location>
</feature>
<dbReference type="Proteomes" id="UP001597322">
    <property type="component" value="Unassembled WGS sequence"/>
</dbReference>
<comment type="caution">
    <text evidence="2">The sequence shown here is derived from an EMBL/GenBank/DDBJ whole genome shotgun (WGS) entry which is preliminary data.</text>
</comment>
<accession>A0ABW4M7R2</accession>